<comment type="caution">
    <text evidence="2">The sequence shown here is derived from an EMBL/GenBank/DDBJ whole genome shotgun (WGS) entry which is preliminary data.</text>
</comment>
<proteinExistence type="predicted"/>
<reference evidence="2" key="1">
    <citation type="submission" date="2023-09" db="EMBL/GenBank/DDBJ databases">
        <title>Paucibacter sp. APW11 Genome sequencing and assembly.</title>
        <authorList>
            <person name="Kim I."/>
        </authorList>
    </citation>
    <scope>NUCLEOTIDE SEQUENCE</scope>
    <source>
        <strain evidence="2">APW11</strain>
    </source>
</reference>
<feature type="region of interest" description="Disordered" evidence="1">
    <location>
        <begin position="30"/>
        <end position="67"/>
    </location>
</feature>
<dbReference type="Proteomes" id="UP001246372">
    <property type="component" value="Unassembled WGS sequence"/>
</dbReference>
<dbReference type="PANTHER" id="PTHR43737:SF1">
    <property type="entry name" value="DUF1501 DOMAIN-CONTAINING PROTEIN"/>
    <property type="match status" value="1"/>
</dbReference>
<sequence>MQEPTDTERPPLTSAAALTTALGAAALLSACGGGGAEPASPGPTPAPTPAPAPVPVPVPSPPPPATDAEAARFLAQAGFAATGAEIARVKATGYAAWLDDQFAAPRTLSHYDWMVAKGYATVDHRNDFAGVDNTLWRKFISSPDVLRQRVVLALSEIFVVSMNGLPISWRGLAVASYVDMLEARAFGSFRALIEGVTLSVGMGSYLNLRGNLKEDAASGRLPDENYARELMQLFTIGLYELNLDGSPRLVAGKPIETYSQAQISELARVFTGWDADGASPTDPAFVQWPMTHKPARFSSGAKRVLQVDIPATADGPTAMKIALDTLAGHANVGPFIGRQLIQRLVCSNPSPAYVQRVAQAFNNNGQGQRGDMKAVIKAILLDSEARTVGSGLDSGKLREPVLRFIQWARSFGLKSPTELWNIGDLSNSATRLGQSPLRSPTAFNFFRPGYLPPNSTLGSQAVTAPEFQLCNESTVAAYLNFMQSVLPAGLGELKPDYSAELPLATDAPALVNRHALLLAADGLSTVTRQSISNAVGSIKADTETGRLNRVLASILLVMASPEYLVQK</sequence>
<dbReference type="RefSeq" id="WP_315649598.1">
    <property type="nucleotide sequence ID" value="NZ_JAVXZY010000002.1"/>
</dbReference>
<evidence type="ECO:0000256" key="1">
    <source>
        <dbReference type="SAM" id="MobiDB-lite"/>
    </source>
</evidence>
<evidence type="ECO:0000313" key="2">
    <source>
        <dbReference type="EMBL" id="MDT8999109.1"/>
    </source>
</evidence>
<gene>
    <name evidence="2" type="ORF">RQP53_07500</name>
</gene>
<organism evidence="2 3">
    <name type="scientific">Roseateles aquae</name>
    <dbReference type="NCBI Taxonomy" id="3077235"/>
    <lineage>
        <taxon>Bacteria</taxon>
        <taxon>Pseudomonadati</taxon>
        <taxon>Pseudomonadota</taxon>
        <taxon>Betaproteobacteria</taxon>
        <taxon>Burkholderiales</taxon>
        <taxon>Sphaerotilaceae</taxon>
        <taxon>Roseateles</taxon>
    </lineage>
</organism>
<dbReference type="PANTHER" id="PTHR43737">
    <property type="entry name" value="BLL7424 PROTEIN"/>
    <property type="match status" value="1"/>
</dbReference>
<keyword evidence="3" id="KW-1185">Reference proteome</keyword>
<dbReference type="EMBL" id="JAVXZY010000002">
    <property type="protein sequence ID" value="MDT8999109.1"/>
    <property type="molecule type" value="Genomic_DNA"/>
</dbReference>
<feature type="compositionally biased region" description="Pro residues" evidence="1">
    <location>
        <begin position="40"/>
        <end position="65"/>
    </location>
</feature>
<evidence type="ECO:0000313" key="3">
    <source>
        <dbReference type="Proteomes" id="UP001246372"/>
    </source>
</evidence>
<dbReference type="InterPro" id="IPR014917">
    <property type="entry name" value="DUF1800"/>
</dbReference>
<protein>
    <submittedName>
        <fullName evidence="2">DUF1800 domain-containing protein</fullName>
    </submittedName>
</protein>
<accession>A0ABU3P961</accession>
<dbReference type="Pfam" id="PF08811">
    <property type="entry name" value="DUF1800"/>
    <property type="match status" value="1"/>
</dbReference>
<name>A0ABU3P961_9BURK</name>